<dbReference type="GO" id="GO:0005886">
    <property type="term" value="C:plasma membrane"/>
    <property type="evidence" value="ECO:0007669"/>
    <property type="project" value="UniProtKB-SubCell"/>
</dbReference>
<keyword evidence="5" id="KW-1003">Cell membrane</keyword>
<dbReference type="Proteomes" id="UP001055439">
    <property type="component" value="Chromosome 8"/>
</dbReference>
<dbReference type="OrthoDB" id="263957at2759"/>
<evidence type="ECO:0000256" key="2">
    <source>
        <dbReference type="ARBA" id="ARBA00004651"/>
    </source>
</evidence>
<feature type="signal peptide" evidence="14">
    <location>
        <begin position="1"/>
        <end position="18"/>
    </location>
</feature>
<evidence type="ECO:0000256" key="13">
    <source>
        <dbReference type="SAM" id="Phobius"/>
    </source>
</evidence>
<evidence type="ECO:0000256" key="9">
    <source>
        <dbReference type="ARBA" id="ARBA00023136"/>
    </source>
</evidence>
<evidence type="ECO:0000313" key="17">
    <source>
        <dbReference type="Proteomes" id="UP001055439"/>
    </source>
</evidence>
<evidence type="ECO:0000256" key="5">
    <source>
        <dbReference type="ARBA" id="ARBA00022475"/>
    </source>
</evidence>
<feature type="chain" id="PRO_5038366371" description="Molybdate-anion transporter" evidence="14">
    <location>
        <begin position="19"/>
        <end position="840"/>
    </location>
</feature>
<reference evidence="16" key="1">
    <citation type="submission" date="2022-05" db="EMBL/GenBank/DDBJ databases">
        <title>The Musa troglodytarum L. genome provides insights into the mechanism of non-climacteric behaviour and enrichment of carotenoids.</title>
        <authorList>
            <person name="Wang J."/>
        </authorList>
    </citation>
    <scope>NUCLEOTIDE SEQUENCE</scope>
    <source>
        <tissue evidence="16">Leaf</tissue>
    </source>
</reference>
<evidence type="ECO:0000256" key="10">
    <source>
        <dbReference type="ARBA" id="ARBA00030646"/>
    </source>
</evidence>
<accession>A0A9E7KPX0</accession>
<dbReference type="PANTHER" id="PTHR23516">
    <property type="entry name" value="SAM (S-ADENOSYL METHIONINE) TRANSPORTER"/>
    <property type="match status" value="1"/>
</dbReference>
<dbReference type="Pfam" id="PF05631">
    <property type="entry name" value="MFS_5"/>
    <property type="match status" value="2"/>
</dbReference>
<evidence type="ECO:0000256" key="12">
    <source>
        <dbReference type="SAM" id="MobiDB-lite"/>
    </source>
</evidence>
<feature type="transmembrane region" description="Helical" evidence="13">
    <location>
        <begin position="113"/>
        <end position="132"/>
    </location>
</feature>
<keyword evidence="7 13" id="KW-1133">Transmembrane helix</keyword>
<dbReference type="PANTHER" id="PTHR23516:SF1">
    <property type="entry name" value="MOLYBDATE-ANION TRANSPORTER"/>
    <property type="match status" value="1"/>
</dbReference>
<keyword evidence="8" id="KW-0406">Ion transport</keyword>
<dbReference type="AlphaFoldDB" id="A0A9E7KPX0"/>
<evidence type="ECO:0000256" key="14">
    <source>
        <dbReference type="SAM" id="SignalP"/>
    </source>
</evidence>
<sequence>MEAFYWLLFGGLAAVVAALEMSKTNRTGPPPPPPSTRSRTTTSSSIPHDGCVHPTARAPPPHPTLFSRSLISSFFLTLCRSDLFRSSGDWLQGPYVYYLYSQYGYGKGDIGRLFIAGFGSSMLFGTIVGSLADKQFVAGQIVTKFPTSSPEYLSMDLYNFVALSFALHKSLRGFEPQWLSITFSKAIFLGNGLVAIIAGLFANLLTDNLGFGPVAPFDAAACFLAIGMAIILSTWTENYGDPSESKNLVTQFKVAASAISSDTKIALLGAIQSLFEGSMYTFVFLWTPALSPNDEDIPHGFIFATFMLSSMLGSSIASRLLSRAAPKVESYMQLVFAIAAVTLLLPVITSFLVAPSTVKGGSISFGGCIQLFGFCIFEACVGIFWPSIMKMRSQYIPEEARSTIMNFFRIPLNIFVCVVLYNVDSTGYAVMRWRTLEMQELHIENAVEKMGYVYRQAKRKANNKHTTLIHLCIQMIPAVHPPQSIGHDRCNRDERRDPTQFGSVNLIRCVYVGGSKVVHFTRKKDTSDSINSSGSSSLSSGVPSVCPTFPDCGFHQPNSGVILSCLDCFLGNGSLYCFKYGVPPSVFLAKVRGGTCTTAESDPPEMVINRAMYLLQNGFGNYDVFENNCEDFALYCKTGLLSLEELGIGRSGQASSFFGVPLAALFSTPFKLLAAGPVGMATVTAGMYCAGRYITDIGVRKDVVKVAVGFGCKPRMAPPLPQRKSSRKGLHLNAWKHRASQNELGCKRKRCSANSQVLCRGGGSLVLGLEFLAIGGLETRECGDLLDGVDHAFDSTDTSMRREAAVMRGSVSTMSEVASCGREPRAFWSSSAVFFISSTK</sequence>
<protein>
    <recommendedName>
        <fullName evidence="3">Molybdate-anion transporter</fullName>
    </recommendedName>
    <alternativeName>
        <fullName evidence="10">Major facilitator superfamily domain-containing protein 5</fullName>
    </alternativeName>
    <alternativeName>
        <fullName evidence="11">Molybdate transporter 2 homolog</fullName>
    </alternativeName>
</protein>
<comment type="function">
    <text evidence="1">Mediates high-affinity intracellular uptake of the rare oligo-element molybdenum.</text>
</comment>
<evidence type="ECO:0000256" key="6">
    <source>
        <dbReference type="ARBA" id="ARBA00022692"/>
    </source>
</evidence>
<dbReference type="GO" id="GO:0006811">
    <property type="term" value="P:monoatomic ion transport"/>
    <property type="evidence" value="ECO:0007669"/>
    <property type="project" value="UniProtKB-KW"/>
</dbReference>
<feature type="compositionally biased region" description="Low complexity" evidence="12">
    <location>
        <begin position="36"/>
        <end position="45"/>
    </location>
</feature>
<gene>
    <name evidence="16" type="ORF">MUK42_06967</name>
</gene>
<organism evidence="16 17">
    <name type="scientific">Musa troglodytarum</name>
    <name type="common">fe'i banana</name>
    <dbReference type="NCBI Taxonomy" id="320322"/>
    <lineage>
        <taxon>Eukaryota</taxon>
        <taxon>Viridiplantae</taxon>
        <taxon>Streptophyta</taxon>
        <taxon>Embryophyta</taxon>
        <taxon>Tracheophyta</taxon>
        <taxon>Spermatophyta</taxon>
        <taxon>Magnoliopsida</taxon>
        <taxon>Liliopsida</taxon>
        <taxon>Zingiberales</taxon>
        <taxon>Musaceae</taxon>
        <taxon>Musa</taxon>
    </lineage>
</organism>
<dbReference type="InterPro" id="IPR036259">
    <property type="entry name" value="MFS_trans_sf"/>
</dbReference>
<evidence type="ECO:0000256" key="11">
    <source>
        <dbReference type="ARBA" id="ARBA00032555"/>
    </source>
</evidence>
<feature type="transmembrane region" description="Helical" evidence="13">
    <location>
        <begin position="265"/>
        <end position="289"/>
    </location>
</feature>
<dbReference type="InterPro" id="IPR007053">
    <property type="entry name" value="LRAT_dom"/>
</dbReference>
<dbReference type="PROSITE" id="PS51934">
    <property type="entry name" value="LRAT"/>
    <property type="match status" value="1"/>
</dbReference>
<dbReference type="EMBL" id="CP097510">
    <property type="protein sequence ID" value="URE27217.1"/>
    <property type="molecule type" value="Genomic_DNA"/>
</dbReference>
<feature type="region of interest" description="Disordered" evidence="12">
    <location>
        <begin position="23"/>
        <end position="54"/>
    </location>
</feature>
<feature type="transmembrane region" description="Helical" evidence="13">
    <location>
        <begin position="406"/>
        <end position="423"/>
    </location>
</feature>
<feature type="transmembrane region" description="Helical" evidence="13">
    <location>
        <begin position="360"/>
        <end position="385"/>
    </location>
</feature>
<evidence type="ECO:0000256" key="7">
    <source>
        <dbReference type="ARBA" id="ARBA00022989"/>
    </source>
</evidence>
<feature type="transmembrane region" description="Helical" evidence="13">
    <location>
        <begin position="334"/>
        <end position="354"/>
    </location>
</feature>
<evidence type="ECO:0000313" key="16">
    <source>
        <dbReference type="EMBL" id="URE27217.1"/>
    </source>
</evidence>
<keyword evidence="17" id="KW-1185">Reference proteome</keyword>
<dbReference type="GO" id="GO:0015098">
    <property type="term" value="F:molybdate ion transmembrane transporter activity"/>
    <property type="evidence" value="ECO:0007669"/>
    <property type="project" value="InterPro"/>
</dbReference>
<feature type="domain" description="LRAT" evidence="15">
    <location>
        <begin position="497"/>
        <end position="645"/>
    </location>
</feature>
<feature type="transmembrane region" description="Helical" evidence="13">
    <location>
        <begin position="217"/>
        <end position="236"/>
    </location>
</feature>
<dbReference type="Pfam" id="PF04970">
    <property type="entry name" value="LRAT"/>
    <property type="match status" value="1"/>
</dbReference>
<evidence type="ECO:0000256" key="8">
    <source>
        <dbReference type="ARBA" id="ARBA00023065"/>
    </source>
</evidence>
<feature type="transmembrane region" description="Helical" evidence="13">
    <location>
        <begin position="301"/>
        <end position="322"/>
    </location>
</feature>
<keyword evidence="6 13" id="KW-0812">Transmembrane</keyword>
<dbReference type="CDD" id="cd17487">
    <property type="entry name" value="MFS_MFSD5_like"/>
    <property type="match status" value="1"/>
</dbReference>
<proteinExistence type="predicted"/>
<evidence type="ECO:0000256" key="3">
    <source>
        <dbReference type="ARBA" id="ARBA00021242"/>
    </source>
</evidence>
<comment type="subcellular location">
    <subcellularLocation>
        <location evidence="2">Cell membrane</location>
        <topology evidence="2">Multi-pass membrane protein</topology>
    </subcellularLocation>
</comment>
<keyword evidence="14" id="KW-0732">Signal</keyword>
<evidence type="ECO:0000259" key="15">
    <source>
        <dbReference type="PROSITE" id="PS51934"/>
    </source>
</evidence>
<dbReference type="InterPro" id="IPR008509">
    <property type="entry name" value="MOT2/MFSD5"/>
</dbReference>
<name>A0A9E7KPX0_9LILI</name>
<feature type="transmembrane region" description="Helical" evidence="13">
    <location>
        <begin position="183"/>
        <end position="205"/>
    </location>
</feature>
<evidence type="ECO:0000256" key="4">
    <source>
        <dbReference type="ARBA" id="ARBA00022448"/>
    </source>
</evidence>
<keyword evidence="9 13" id="KW-0472">Membrane</keyword>
<dbReference type="Gene3D" id="1.20.1250.20">
    <property type="entry name" value="MFS general substrate transporter like domains"/>
    <property type="match status" value="1"/>
</dbReference>
<dbReference type="Gene3D" id="3.90.1720.10">
    <property type="entry name" value="endopeptidase domain like (from Nostoc punctiforme)"/>
    <property type="match status" value="1"/>
</dbReference>
<dbReference type="SUPFAM" id="SSF103473">
    <property type="entry name" value="MFS general substrate transporter"/>
    <property type="match status" value="1"/>
</dbReference>
<evidence type="ECO:0000256" key="1">
    <source>
        <dbReference type="ARBA" id="ARBA00003019"/>
    </source>
</evidence>
<keyword evidence="4" id="KW-0813">Transport</keyword>